<dbReference type="PANTHER" id="PTHR23150">
    <property type="entry name" value="SULFATASE MODIFYING FACTOR 1, 2"/>
    <property type="match status" value="1"/>
</dbReference>
<dbReference type="RefSeq" id="WP_264946502.1">
    <property type="nucleotide sequence ID" value="NZ_JAPDRA010000015.1"/>
</dbReference>
<dbReference type="Proteomes" id="UP001596977">
    <property type="component" value="Unassembled WGS sequence"/>
</dbReference>
<dbReference type="InterPro" id="IPR005532">
    <property type="entry name" value="SUMF_dom"/>
</dbReference>
<dbReference type="PANTHER" id="PTHR23150:SF35">
    <property type="entry name" value="BLL6746 PROTEIN"/>
    <property type="match status" value="1"/>
</dbReference>
<dbReference type="EMBL" id="JBHTJG010000015">
    <property type="protein sequence ID" value="MFD0948591.1"/>
    <property type="molecule type" value="Genomic_DNA"/>
</dbReference>
<dbReference type="PROSITE" id="PS51257">
    <property type="entry name" value="PROKAR_LIPOPROTEIN"/>
    <property type="match status" value="1"/>
</dbReference>
<name>A0ABW3HFW2_9SPHN</name>
<dbReference type="InterPro" id="IPR042095">
    <property type="entry name" value="SUMF_sf"/>
</dbReference>
<accession>A0ABW3HFW2</accession>
<dbReference type="Pfam" id="PF03781">
    <property type="entry name" value="FGE-sulfatase"/>
    <property type="match status" value="1"/>
</dbReference>
<feature type="signal peptide" evidence="1">
    <location>
        <begin position="1"/>
        <end position="17"/>
    </location>
</feature>
<gene>
    <name evidence="3" type="ORF">ACFQ1E_19790</name>
</gene>
<dbReference type="InterPro" id="IPR016187">
    <property type="entry name" value="CTDL_fold"/>
</dbReference>
<evidence type="ECO:0000259" key="2">
    <source>
        <dbReference type="Pfam" id="PF03781"/>
    </source>
</evidence>
<organism evidence="3 4">
    <name type="scientific">Sphingomonas canadensis</name>
    <dbReference type="NCBI Taxonomy" id="1219257"/>
    <lineage>
        <taxon>Bacteria</taxon>
        <taxon>Pseudomonadati</taxon>
        <taxon>Pseudomonadota</taxon>
        <taxon>Alphaproteobacteria</taxon>
        <taxon>Sphingomonadales</taxon>
        <taxon>Sphingomonadaceae</taxon>
        <taxon>Sphingomonas</taxon>
    </lineage>
</organism>
<feature type="domain" description="Sulfatase-modifying factor enzyme-like" evidence="2">
    <location>
        <begin position="30"/>
        <end position="256"/>
    </location>
</feature>
<dbReference type="InterPro" id="IPR051043">
    <property type="entry name" value="Sulfatase_Mod_Factor_Kinase"/>
</dbReference>
<keyword evidence="1" id="KW-0732">Signal</keyword>
<evidence type="ECO:0000313" key="4">
    <source>
        <dbReference type="Proteomes" id="UP001596977"/>
    </source>
</evidence>
<reference evidence="4" key="1">
    <citation type="journal article" date="2019" name="Int. J. Syst. Evol. Microbiol.">
        <title>The Global Catalogue of Microorganisms (GCM) 10K type strain sequencing project: providing services to taxonomists for standard genome sequencing and annotation.</title>
        <authorList>
            <consortium name="The Broad Institute Genomics Platform"/>
            <consortium name="The Broad Institute Genome Sequencing Center for Infectious Disease"/>
            <person name="Wu L."/>
            <person name="Ma J."/>
        </authorList>
    </citation>
    <scope>NUCLEOTIDE SEQUENCE [LARGE SCALE GENOMIC DNA]</scope>
    <source>
        <strain evidence="4">CCUG 62982</strain>
    </source>
</reference>
<proteinExistence type="predicted"/>
<dbReference type="SUPFAM" id="SSF56436">
    <property type="entry name" value="C-type lectin-like"/>
    <property type="match status" value="1"/>
</dbReference>
<evidence type="ECO:0000256" key="1">
    <source>
        <dbReference type="SAM" id="SignalP"/>
    </source>
</evidence>
<sequence>MIRAPFLLATAALTALAGCSGSTKGAEAPLPKMIAVPGGTFTMGAPPDADAQQGKPQHQVSIRPFRLGETEVTFDQYDAFARATGRALPQDDGLGRGGRPVINIDLADMLAYTGWLNRSSGQTGFRLPSEAEWEYAARAGTTTGFYWGDEPDPNRANTRANTGADSFEFTAPVKSFPANPWGFFDMAGNVWEMTADCRYPDYAGAPADGSARTGPDCFSHIARGGDYSSSRRGQRPTARVAAGEKFRSTSLGFRVAQDM</sequence>
<comment type="caution">
    <text evidence="3">The sequence shown here is derived from an EMBL/GenBank/DDBJ whole genome shotgun (WGS) entry which is preliminary data.</text>
</comment>
<feature type="chain" id="PRO_5045261007" evidence="1">
    <location>
        <begin position="18"/>
        <end position="259"/>
    </location>
</feature>
<evidence type="ECO:0000313" key="3">
    <source>
        <dbReference type="EMBL" id="MFD0948591.1"/>
    </source>
</evidence>
<protein>
    <submittedName>
        <fullName evidence="3">Formylglycine-generating enzyme family protein</fullName>
    </submittedName>
</protein>
<dbReference type="Gene3D" id="3.90.1580.10">
    <property type="entry name" value="paralog of FGE (formylglycine-generating enzyme)"/>
    <property type="match status" value="1"/>
</dbReference>
<keyword evidence="4" id="KW-1185">Reference proteome</keyword>